<keyword evidence="2" id="KW-1185">Reference proteome</keyword>
<sequence>MQQVQPSHLRPATGDLAQRAGISHAQAGEKNSAAAAQSGFSGMVSQILQKKTATQRGSTLEDLMANLDNDERDFADAPSRDRYEKYKQTVKLLCNMLIQRSYRLQGWEDKRQRRYEIIKTIDTRLAQLYSGLMRRNQDVVIALHLMGQIRGLIFDLRA</sequence>
<evidence type="ECO:0000313" key="2">
    <source>
        <dbReference type="Proteomes" id="UP000006048"/>
    </source>
</evidence>
<dbReference type="RefSeq" id="WP_014804958.1">
    <property type="nucleotide sequence ID" value="NC_018020.1"/>
</dbReference>
<dbReference type="HOGENOM" id="CLU_1668655_0_0_12"/>
<dbReference type="Pfam" id="PF03885">
    <property type="entry name" value="DUF327"/>
    <property type="match status" value="1"/>
</dbReference>
<gene>
    <name evidence="1" type="ordered locus">Turpa_3847</name>
</gene>
<dbReference type="InterPro" id="IPR024042">
    <property type="entry name" value="TM1646-like_dom_sf"/>
</dbReference>
<dbReference type="Proteomes" id="UP000006048">
    <property type="component" value="Chromosome"/>
</dbReference>
<dbReference type="KEGG" id="tpx:Turpa_3847"/>
<dbReference type="InterPro" id="IPR005585">
    <property type="entry name" value="DUF327"/>
</dbReference>
<name>I4BB24_TURPD</name>
<dbReference type="SUPFAM" id="SSF158397">
    <property type="entry name" value="TM1646-like"/>
    <property type="match status" value="1"/>
</dbReference>
<dbReference type="STRING" id="869212.Turpa_3847"/>
<accession>I4BB24</accession>
<reference evidence="1 2" key="1">
    <citation type="submission" date="2012-06" db="EMBL/GenBank/DDBJ databases">
        <title>The complete chromosome of genome of Turneriella parva DSM 21527.</title>
        <authorList>
            <consortium name="US DOE Joint Genome Institute (JGI-PGF)"/>
            <person name="Lucas S."/>
            <person name="Han J."/>
            <person name="Lapidus A."/>
            <person name="Bruce D."/>
            <person name="Goodwin L."/>
            <person name="Pitluck S."/>
            <person name="Peters L."/>
            <person name="Kyrpides N."/>
            <person name="Mavromatis K."/>
            <person name="Ivanova N."/>
            <person name="Mikhailova N."/>
            <person name="Chertkov O."/>
            <person name="Detter J.C."/>
            <person name="Tapia R."/>
            <person name="Han C."/>
            <person name="Land M."/>
            <person name="Hauser L."/>
            <person name="Markowitz V."/>
            <person name="Cheng J.-F."/>
            <person name="Hugenholtz P."/>
            <person name="Woyke T."/>
            <person name="Wu D."/>
            <person name="Gronow S."/>
            <person name="Wellnitz S."/>
            <person name="Brambilla E."/>
            <person name="Klenk H.-P."/>
            <person name="Eisen J.A."/>
        </authorList>
    </citation>
    <scope>NUCLEOTIDE SEQUENCE [LARGE SCALE GENOMIC DNA]</scope>
    <source>
        <strain evidence="2">ATCC BAA-1111 / DSM 21527 / NCTC 11395 / H</strain>
    </source>
</reference>
<proteinExistence type="predicted"/>
<dbReference type="EMBL" id="CP002959">
    <property type="protein sequence ID" value="AFM14481.1"/>
    <property type="molecule type" value="Genomic_DNA"/>
</dbReference>
<organism evidence="1 2">
    <name type="scientific">Turneriella parva (strain ATCC BAA-1111 / DSM 21527 / NCTC 11395 / H)</name>
    <name type="common">Leptospira parva</name>
    <dbReference type="NCBI Taxonomy" id="869212"/>
    <lineage>
        <taxon>Bacteria</taxon>
        <taxon>Pseudomonadati</taxon>
        <taxon>Spirochaetota</taxon>
        <taxon>Spirochaetia</taxon>
        <taxon>Leptospirales</taxon>
        <taxon>Leptospiraceae</taxon>
        <taxon>Turneriella</taxon>
    </lineage>
</organism>
<dbReference type="AlphaFoldDB" id="I4BB24"/>
<evidence type="ECO:0008006" key="3">
    <source>
        <dbReference type="Google" id="ProtNLM"/>
    </source>
</evidence>
<protein>
    <recommendedName>
        <fullName evidence="3">DUF327 domain-containing protein</fullName>
    </recommendedName>
</protein>
<dbReference type="Gene3D" id="1.20.120.490">
    <property type="entry name" value="Hypothetical protein TM1646-like domain"/>
    <property type="match status" value="1"/>
</dbReference>
<evidence type="ECO:0000313" key="1">
    <source>
        <dbReference type="EMBL" id="AFM14481.1"/>
    </source>
</evidence>